<dbReference type="PANTHER" id="PTHR48081">
    <property type="entry name" value="AB HYDROLASE SUPERFAMILY PROTEIN C4A8.06C"/>
    <property type="match status" value="1"/>
</dbReference>
<dbReference type="SUPFAM" id="SSF53474">
    <property type="entry name" value="alpha/beta-Hydrolases"/>
    <property type="match status" value="1"/>
</dbReference>
<dbReference type="PANTHER" id="PTHR48081:SF8">
    <property type="entry name" value="ALPHA_BETA HYDROLASE FOLD-3 DOMAIN-CONTAINING PROTEIN-RELATED"/>
    <property type="match status" value="1"/>
</dbReference>
<dbReference type="InterPro" id="IPR029058">
    <property type="entry name" value="AB_hydrolase_fold"/>
</dbReference>
<evidence type="ECO:0000256" key="1">
    <source>
        <dbReference type="ARBA" id="ARBA00022801"/>
    </source>
</evidence>
<protein>
    <submittedName>
        <fullName evidence="3">Acetyl esterase/lipase</fullName>
    </submittedName>
</protein>
<dbReference type="Pfam" id="PF07859">
    <property type="entry name" value="Abhydrolase_3"/>
    <property type="match status" value="1"/>
</dbReference>
<proteinExistence type="predicted"/>
<dbReference type="Proteomes" id="UP001183817">
    <property type="component" value="Unassembled WGS sequence"/>
</dbReference>
<evidence type="ECO:0000259" key="2">
    <source>
        <dbReference type="Pfam" id="PF07859"/>
    </source>
</evidence>
<evidence type="ECO:0000313" key="4">
    <source>
        <dbReference type="Proteomes" id="UP001183817"/>
    </source>
</evidence>
<reference evidence="3 4" key="1">
    <citation type="submission" date="2023-07" db="EMBL/GenBank/DDBJ databases">
        <title>Sequencing the genomes of 1000 actinobacteria strains.</title>
        <authorList>
            <person name="Klenk H.-P."/>
        </authorList>
    </citation>
    <scope>NUCLEOTIDE SEQUENCE [LARGE SCALE GENOMIC DNA]</scope>
    <source>
        <strain evidence="3 4">DSM 20167</strain>
    </source>
</reference>
<dbReference type="EMBL" id="JAVDYI010000001">
    <property type="protein sequence ID" value="MDR7359736.1"/>
    <property type="molecule type" value="Genomic_DNA"/>
</dbReference>
<dbReference type="InterPro" id="IPR013094">
    <property type="entry name" value="AB_hydrolase_3"/>
</dbReference>
<keyword evidence="4" id="KW-1185">Reference proteome</keyword>
<accession>A0ABU2BN70</accession>
<feature type="domain" description="Alpha/beta hydrolase fold-3" evidence="2">
    <location>
        <begin position="78"/>
        <end position="276"/>
    </location>
</feature>
<dbReference type="Gene3D" id="3.40.50.1820">
    <property type="entry name" value="alpha/beta hydrolase"/>
    <property type="match status" value="1"/>
</dbReference>
<keyword evidence="1" id="KW-0378">Hydrolase</keyword>
<dbReference type="InterPro" id="IPR050300">
    <property type="entry name" value="GDXG_lipolytic_enzyme"/>
</dbReference>
<organism evidence="3 4">
    <name type="scientific">Paeniglutamicibacter sulfureus</name>
    <dbReference type="NCBI Taxonomy" id="43666"/>
    <lineage>
        <taxon>Bacteria</taxon>
        <taxon>Bacillati</taxon>
        <taxon>Actinomycetota</taxon>
        <taxon>Actinomycetes</taxon>
        <taxon>Micrococcales</taxon>
        <taxon>Micrococcaceae</taxon>
        <taxon>Paeniglutamicibacter</taxon>
    </lineage>
</organism>
<comment type="caution">
    <text evidence="3">The sequence shown here is derived from an EMBL/GenBank/DDBJ whole genome shotgun (WGS) entry which is preliminary data.</text>
</comment>
<evidence type="ECO:0000313" key="3">
    <source>
        <dbReference type="EMBL" id="MDR7359736.1"/>
    </source>
</evidence>
<gene>
    <name evidence="3" type="ORF">J2S64_003427</name>
</gene>
<name>A0ABU2BN70_9MICC</name>
<dbReference type="RefSeq" id="WP_264271400.1">
    <property type="nucleotide sequence ID" value="NZ_BAAAWO010000001.1"/>
</dbReference>
<sequence>MPSLASRMMPPILTALGYRRRFASAQATSDLVAARRLRPRPYGPPRILPRGVGVSVDQDHGWPLYTVFPSGAEPRGQIVYVHGGAWINQIALQHWQLVAELAATTGSRVLVPIYPLAPQGTAATVVPQVADLLKRLAASDGAENVSVVGDSAGGQIALAAALLLRDAHVALAHTVLIAPALDLSLSNPVIDALEPNDPWLVRPGLRAAVELWRGELPLDNPIVSPLFGEMAGLGPLAVFAGTRDITHPDCELLVSKARAAGVATEFHEAPGMVHVYPLLPIPEGRQARRIMARLLRGGQDILTAPGSVPPAD</sequence>